<dbReference type="Proteomes" id="UP000822331">
    <property type="component" value="Unassembled WGS sequence"/>
</dbReference>
<accession>A0AAE7UNY8</accession>
<evidence type="ECO:0000256" key="1">
    <source>
        <dbReference type="ARBA" id="ARBA00000085"/>
    </source>
</evidence>
<evidence type="ECO:0000313" key="12">
    <source>
        <dbReference type="Proteomes" id="UP000663912"/>
    </source>
</evidence>
<dbReference type="AlphaFoldDB" id="A0AAE7UNY8"/>
<dbReference type="Gene3D" id="3.30.565.10">
    <property type="entry name" value="Histidine kinase-like ATPase, C-terminal domain"/>
    <property type="match status" value="1"/>
</dbReference>
<dbReference type="Proteomes" id="UP000663912">
    <property type="component" value="Chromosome 1"/>
</dbReference>
<feature type="transmembrane region" description="Helical" evidence="8">
    <location>
        <begin position="32"/>
        <end position="56"/>
    </location>
</feature>
<organism evidence="11 12">
    <name type="scientific">Agrobacterium rubi</name>
    <dbReference type="NCBI Taxonomy" id="28099"/>
    <lineage>
        <taxon>Bacteria</taxon>
        <taxon>Pseudomonadati</taxon>
        <taxon>Pseudomonadota</taxon>
        <taxon>Alphaproteobacteria</taxon>
        <taxon>Hyphomicrobiales</taxon>
        <taxon>Rhizobiaceae</taxon>
        <taxon>Rhizobium/Agrobacterium group</taxon>
        <taxon>Agrobacterium</taxon>
    </lineage>
</organism>
<protein>
    <recommendedName>
        <fullName evidence="2">histidine kinase</fullName>
        <ecNumber evidence="2">2.7.13.3</ecNumber>
    </recommendedName>
</protein>
<evidence type="ECO:0000256" key="3">
    <source>
        <dbReference type="ARBA" id="ARBA00022553"/>
    </source>
</evidence>
<dbReference type="Pfam" id="PF07536">
    <property type="entry name" value="HWE_HK"/>
    <property type="match status" value="1"/>
</dbReference>
<keyword evidence="4" id="KW-0808">Transferase</keyword>
<comment type="catalytic activity">
    <reaction evidence="1">
        <text>ATP + protein L-histidine = ADP + protein N-phospho-L-histidine.</text>
        <dbReference type="EC" id="2.7.13.3"/>
    </reaction>
</comment>
<feature type="transmembrane region" description="Helical" evidence="8">
    <location>
        <begin position="300"/>
        <end position="319"/>
    </location>
</feature>
<evidence type="ECO:0000256" key="6">
    <source>
        <dbReference type="ARBA" id="ARBA00022777"/>
    </source>
</evidence>
<evidence type="ECO:0000256" key="7">
    <source>
        <dbReference type="ARBA" id="ARBA00022840"/>
    </source>
</evidence>
<dbReference type="GO" id="GO:0004673">
    <property type="term" value="F:protein histidine kinase activity"/>
    <property type="evidence" value="ECO:0007669"/>
    <property type="project" value="UniProtKB-EC"/>
</dbReference>
<reference evidence="10 13" key="1">
    <citation type="journal article" date="2020" name="Science">
        <title>Unexpected conservation and global transmission of agrobacterial virulence plasmids.</title>
        <authorList>
            <person name="Weisberg A.J."/>
            <person name="Davis E.W. 2nd"/>
            <person name="Tabima J."/>
            <person name="Belcher M.S."/>
            <person name="Miller M."/>
            <person name="Kuo C.H."/>
            <person name="Loper J.E."/>
            <person name="Grunwald N.J."/>
            <person name="Putnam M.L."/>
            <person name="Chang J.H."/>
        </authorList>
    </citation>
    <scope>NUCLEOTIDE SEQUENCE [LARGE SCALE GENOMIC DNA]</scope>
    <source>
        <strain evidence="10 13">A19/93</strain>
    </source>
</reference>
<dbReference type="InterPro" id="IPR011102">
    <property type="entry name" value="Sig_transdc_His_kinase_HWE"/>
</dbReference>
<dbReference type="GO" id="GO:0005524">
    <property type="term" value="F:ATP binding"/>
    <property type="evidence" value="ECO:0007669"/>
    <property type="project" value="UniProtKB-KW"/>
</dbReference>
<name>A0AAE7UNY8_9HYPH</name>
<keyword evidence="8" id="KW-1133">Transmembrane helix</keyword>
<sequence>MSAPAEPGETMRNALITKFRQRLANFFPTAPISVYLVVMTAVITLPLIIFVAYLMLKLEADERDDLQREAVEDARAISRNVDRRLQEMATSLNLLAQFPELENGDLSAFHKRVSESLQRQGLYVIVAKADGKQRLNTRVPFDQQLGNVPTDLRLKDVITGARIVVSDIFYGKTSKEWVFNVMRPLPSTLSATGDVLIMTQNARDLSGLINDDGLPPGWTIAVLDSDNRVVNSSRPDEVATGTVFSQPLALDQMRALSGSFEDEDGVIHAYSQLPGWSWKAVIWGPADNTRSALASTWRKMMAGSLLLVIIAITGAYLVGVQLRGSIRELVEMAQRIGEGKIVAPIDTKIKEANHVAVALSNASFDRSQAEDQTHLILQELVHRSKNLLTLVQAMMRQLARENTTVEEFQKAVDYRLRGLAMSIGALAEVQWQGVPMRKLVENHIQVFGSVIDQIKISGPDFMLSPEAAQNFGLILHELATNSMKYGALSTKGAVVELSWSRPQGRKDDHDLLTIDWKEVGGPPAVEPTSTGFGSTIIKRHAETAFSANISIEYTDAGFRWTLTAPVRHFLTRKDTSPVD</sequence>
<dbReference type="EMBL" id="CP049206">
    <property type="protein sequence ID" value="QTF99993.1"/>
    <property type="molecule type" value="Genomic_DNA"/>
</dbReference>
<keyword evidence="3" id="KW-0597">Phosphoprotein</keyword>
<evidence type="ECO:0000256" key="5">
    <source>
        <dbReference type="ARBA" id="ARBA00022741"/>
    </source>
</evidence>
<keyword evidence="5" id="KW-0547">Nucleotide-binding</keyword>
<evidence type="ECO:0000259" key="9">
    <source>
        <dbReference type="SMART" id="SM00911"/>
    </source>
</evidence>
<dbReference type="PANTHER" id="PTHR41523:SF7">
    <property type="entry name" value="HISTIDINE KINASE"/>
    <property type="match status" value="1"/>
</dbReference>
<gene>
    <name evidence="10" type="ORF">G6L72_18415</name>
    <name evidence="11" type="ORF">G6M88_06090</name>
</gene>
<evidence type="ECO:0000256" key="4">
    <source>
        <dbReference type="ARBA" id="ARBA00022679"/>
    </source>
</evidence>
<proteinExistence type="predicted"/>
<keyword evidence="6 11" id="KW-0418">Kinase</keyword>
<feature type="domain" description="Signal transduction histidine kinase HWE region" evidence="9">
    <location>
        <begin position="379"/>
        <end position="460"/>
    </location>
</feature>
<dbReference type="SMART" id="SM00911">
    <property type="entry name" value="HWE_HK"/>
    <property type="match status" value="1"/>
</dbReference>
<evidence type="ECO:0000256" key="8">
    <source>
        <dbReference type="SAM" id="Phobius"/>
    </source>
</evidence>
<dbReference type="CDD" id="cd18773">
    <property type="entry name" value="PDC1_HK_sensor"/>
    <property type="match status" value="1"/>
</dbReference>
<evidence type="ECO:0000256" key="2">
    <source>
        <dbReference type="ARBA" id="ARBA00012438"/>
    </source>
</evidence>
<keyword evidence="13" id="KW-1185">Reference proteome</keyword>
<dbReference type="KEGG" id="arui:G6M88_06090"/>
<evidence type="ECO:0000313" key="13">
    <source>
        <dbReference type="Proteomes" id="UP000822331"/>
    </source>
</evidence>
<dbReference type="EC" id="2.7.13.3" evidence="2"/>
<dbReference type="PANTHER" id="PTHR41523">
    <property type="entry name" value="TWO-COMPONENT SYSTEM SENSOR PROTEIN"/>
    <property type="match status" value="1"/>
</dbReference>
<evidence type="ECO:0000313" key="10">
    <source>
        <dbReference type="EMBL" id="NTF38672.1"/>
    </source>
</evidence>
<dbReference type="CDD" id="cd18774">
    <property type="entry name" value="PDC2_HK_sensor"/>
    <property type="match status" value="1"/>
</dbReference>
<evidence type="ECO:0000313" key="11">
    <source>
        <dbReference type="EMBL" id="QTF99993.1"/>
    </source>
</evidence>
<dbReference type="InterPro" id="IPR036890">
    <property type="entry name" value="HATPase_C_sf"/>
</dbReference>
<dbReference type="Gene3D" id="3.30.450.20">
    <property type="entry name" value="PAS domain"/>
    <property type="match status" value="1"/>
</dbReference>
<reference evidence="11" key="2">
    <citation type="submission" date="2020-02" db="EMBL/GenBank/DDBJ databases">
        <title>Unexpected conservation and global transmission of agrobacterial virulence plasmids.</title>
        <authorList>
            <person name="Weisberg A.J."/>
            <person name="Davis E.W. II"/>
            <person name="Tabima J.R."/>
            <person name="Belcher M.S."/>
            <person name="Miller M."/>
            <person name="Kuo C.-H."/>
            <person name="Loper J.E."/>
            <person name="Grunwald N.J."/>
            <person name="Putnam M.L."/>
            <person name="Chang J.H."/>
        </authorList>
    </citation>
    <scope>NUCLEOTIDE SEQUENCE</scope>
    <source>
        <strain evidence="11">W2/73</strain>
    </source>
</reference>
<dbReference type="EMBL" id="JAAMCP010000011">
    <property type="protein sequence ID" value="NTF38672.1"/>
    <property type="molecule type" value="Genomic_DNA"/>
</dbReference>
<keyword evidence="8" id="KW-0812">Transmembrane</keyword>
<keyword evidence="7" id="KW-0067">ATP-binding</keyword>
<keyword evidence="8" id="KW-0472">Membrane</keyword>